<dbReference type="AlphaFoldDB" id="A0A7M7IIS3"/>
<evidence type="ECO:0000256" key="6">
    <source>
        <dbReference type="ARBA" id="ARBA00022989"/>
    </source>
</evidence>
<dbReference type="CTD" id="37165"/>
<sequence>MMDSEKKCDRTVIGIDQNVCSMKGSKEETSNFQKSKSQAAVEADSTAAASSSRGSGCFSRRDKVTDILDKQSSTDSAKTLKSSRLGNEDSHENRWKKFWDHHRNKFRQRCEKDLGTRNRSLEEMTTEVDAVFRKAIRNIRFDRSSDESCAEKDNKSGRGNVSQSTEKSYLQQRSRLARSKEEGSANKIEEQIDDGSPLKNREGREEENTSTNFPLLGINREEREWSGNTKAKNPSIRKWSSLENLSINARGNSSCDRNIEGLSIERVIGCKEKRRIVSLRSSLERKMGSVERMLEDQIEKIWDEKVEKHPWLLPIDNWIVDRCRSSRRCSSAVQNRRNDNLHTEEEGNTVEKERVGESFDSKFIASGTGDGEGRVEMKLIEYSKKPERSRFESTNLNSRLRREGGEALEVKDVKHYDLLDKLRDNVKEKMEDIHRYFQRTNRLADVNRRLKSQIWSSVVTIVLVEAKNLLPMDIEGLSDPYVKFRLGTEKYKSKVVHKTLNPVWLEQFDLHLYEDPYLGQELEVTVWDRDKSHQDDLMGKTVIDLATLERETTHRLWRDLEDGSGNIFLLLTISGTTASETISDLAAHEETPREREQLYQRYSMRNTLQRLRDVGHLTVKVFRAQGLAAADLGGKSDPFCVLELVNARLQTQTEYKTLAPNWQKIFTFNVKDINSVLEVTVYDEDRDHKVEFLGKVAIPLLKIRNGEKRWYALKDKKLRGRAKGNSPQILLEMTVVWNVVRACVRTLNPKEKKYMEPEIKFKRQVFLRNVLRLKAIIVIVIDIGKYVQSCWEWESKMRSIFALVIFVLGCYYFEPYMFPGVALLILLKYYLHLSCKSNLPDFYLHCCMSTPFTACQLYGDGNGLKQWICGQVAMITGTPLTHHTAHSHFHDEIDEGPATPGDDDDDDDDKDKEEKKSLKERLQAIQEVTQTVQNSIGYIASLCERVKNLFNFTVPYLSYLAMILAILAAVVLYFIPLRYLILTWGVNKFSRKIVRPHSVPNNELLDLISRVPDDEELLNYRELKPLPTADCEKGSGSPGASNQTRREQRKRHKAA</sequence>
<dbReference type="PROSITE" id="PS50004">
    <property type="entry name" value="C2"/>
    <property type="match status" value="2"/>
</dbReference>
<dbReference type="InterPro" id="IPR013583">
    <property type="entry name" value="MCTP_C"/>
</dbReference>
<dbReference type="PANTHER" id="PTHR45911">
    <property type="entry name" value="C2 DOMAIN-CONTAINING PROTEIN"/>
    <property type="match status" value="1"/>
</dbReference>
<accession>A0A7M7IIS3</accession>
<reference evidence="11" key="1">
    <citation type="submission" date="2021-01" db="UniProtKB">
        <authorList>
            <consortium name="EnsemblMetazoa"/>
        </authorList>
    </citation>
    <scope>IDENTIFICATION</scope>
    <source>
        <strain evidence="11">DH4</strain>
    </source>
</reference>
<evidence type="ECO:0000256" key="8">
    <source>
        <dbReference type="SAM" id="MobiDB-lite"/>
    </source>
</evidence>
<evidence type="ECO:0000259" key="10">
    <source>
        <dbReference type="PROSITE" id="PS50004"/>
    </source>
</evidence>
<evidence type="ECO:0000256" key="1">
    <source>
        <dbReference type="ARBA" id="ARBA00004141"/>
    </source>
</evidence>
<dbReference type="Pfam" id="PF00168">
    <property type="entry name" value="C2"/>
    <property type="match status" value="2"/>
</dbReference>
<keyword evidence="7 9" id="KW-0472">Membrane</keyword>
<organism evidence="11">
    <name type="scientific">Apis mellifera</name>
    <name type="common">Honeybee</name>
    <dbReference type="NCBI Taxonomy" id="7460"/>
    <lineage>
        <taxon>Eukaryota</taxon>
        <taxon>Metazoa</taxon>
        <taxon>Ecdysozoa</taxon>
        <taxon>Arthropoda</taxon>
        <taxon>Hexapoda</taxon>
        <taxon>Insecta</taxon>
        <taxon>Pterygota</taxon>
        <taxon>Neoptera</taxon>
        <taxon>Endopterygota</taxon>
        <taxon>Hymenoptera</taxon>
        <taxon>Apocrita</taxon>
        <taxon>Aculeata</taxon>
        <taxon>Apoidea</taxon>
        <taxon>Anthophila</taxon>
        <taxon>Apidae</taxon>
        <taxon>Apis</taxon>
    </lineage>
</organism>
<evidence type="ECO:0000256" key="5">
    <source>
        <dbReference type="ARBA" id="ARBA00022837"/>
    </source>
</evidence>
<dbReference type="PRINTS" id="PR00360">
    <property type="entry name" value="C2DOMAIN"/>
</dbReference>
<dbReference type="InterPro" id="IPR000008">
    <property type="entry name" value="C2_dom"/>
</dbReference>
<dbReference type="Pfam" id="PF08372">
    <property type="entry name" value="PRT_C"/>
    <property type="match status" value="1"/>
</dbReference>
<feature type="transmembrane region" description="Helical" evidence="9">
    <location>
        <begin position="800"/>
        <end position="831"/>
    </location>
</feature>
<feature type="region of interest" description="Disordered" evidence="8">
    <location>
        <begin position="332"/>
        <end position="352"/>
    </location>
</feature>
<dbReference type="GO" id="GO:0030672">
    <property type="term" value="C:synaptic vesicle membrane"/>
    <property type="evidence" value="ECO:0007669"/>
    <property type="project" value="TreeGrafter"/>
</dbReference>
<reference evidence="13" key="2">
    <citation type="submission" date="2025-04" db="UniProtKB">
        <authorList>
            <consortium name="RefSeq"/>
        </authorList>
    </citation>
    <scope>IDENTIFICATION</scope>
    <source>
        <strain evidence="13">DH4</strain>
        <tissue evidence="13">Whole body</tissue>
    </source>
</reference>
<dbReference type="GO" id="GO:0046928">
    <property type="term" value="P:regulation of neurotransmitter secretion"/>
    <property type="evidence" value="ECO:0007669"/>
    <property type="project" value="TreeGrafter"/>
</dbReference>
<dbReference type="SMART" id="SM00239">
    <property type="entry name" value="C2"/>
    <property type="match status" value="2"/>
</dbReference>
<evidence type="ECO:0000256" key="3">
    <source>
        <dbReference type="ARBA" id="ARBA00022723"/>
    </source>
</evidence>
<evidence type="ECO:0000256" key="9">
    <source>
        <dbReference type="SAM" id="Phobius"/>
    </source>
</evidence>
<dbReference type="PANTHER" id="PTHR45911:SF4">
    <property type="entry name" value="MULTIPLE C2 AND TRANSMEMBRANE DOMAIN-CONTAINING PROTEIN"/>
    <property type="match status" value="1"/>
</dbReference>
<evidence type="ECO:0000313" key="13">
    <source>
        <dbReference type="RefSeq" id="XP_016768660.2"/>
    </source>
</evidence>
<feature type="region of interest" description="Disordered" evidence="8">
    <location>
        <begin position="1027"/>
        <end position="1055"/>
    </location>
</feature>
<evidence type="ECO:0000256" key="2">
    <source>
        <dbReference type="ARBA" id="ARBA00022692"/>
    </source>
</evidence>
<feature type="domain" description="C2" evidence="10">
    <location>
        <begin position="592"/>
        <end position="715"/>
    </location>
</feature>
<dbReference type="SUPFAM" id="SSF49562">
    <property type="entry name" value="C2 domain (Calcium/lipid-binding domain, CaLB)"/>
    <property type="match status" value="2"/>
</dbReference>
<dbReference type="RefSeq" id="XP_016768660.2">
    <property type="nucleotide sequence ID" value="XM_016913171.2"/>
</dbReference>
<dbReference type="EnsemblMetazoa" id="XM_016913171">
    <property type="protein sequence ID" value="XP_016768660"/>
    <property type="gene ID" value="LOC408906"/>
</dbReference>
<evidence type="ECO:0000313" key="11">
    <source>
        <dbReference type="EnsemblMetazoa" id="XP_016768660"/>
    </source>
</evidence>
<keyword evidence="12" id="KW-1185">Reference proteome</keyword>
<feature type="compositionally biased region" description="Polar residues" evidence="8">
    <location>
        <begin position="157"/>
        <end position="174"/>
    </location>
</feature>
<accession>A0A8B7KKE3</accession>
<feature type="region of interest" description="Disordered" evidence="8">
    <location>
        <begin position="23"/>
        <end position="59"/>
    </location>
</feature>
<keyword evidence="3" id="KW-0479">Metal-binding</keyword>
<feature type="compositionally biased region" description="Acidic residues" evidence="8">
    <location>
        <begin position="901"/>
        <end position="911"/>
    </location>
</feature>
<feature type="transmembrane region" description="Helical" evidence="9">
    <location>
        <begin position="956"/>
        <end position="981"/>
    </location>
</feature>
<gene>
    <name evidence="13" type="primary">LOC408906</name>
</gene>
<feature type="compositionally biased region" description="Basic and acidic residues" evidence="8">
    <location>
        <begin position="336"/>
        <end position="352"/>
    </location>
</feature>
<evidence type="ECO:0000313" key="12">
    <source>
        <dbReference type="Proteomes" id="UP000005203"/>
    </source>
</evidence>
<proteinExistence type="predicted"/>
<dbReference type="GO" id="GO:0005509">
    <property type="term" value="F:calcium ion binding"/>
    <property type="evidence" value="ECO:0007669"/>
    <property type="project" value="TreeGrafter"/>
</dbReference>
<evidence type="ECO:0000256" key="4">
    <source>
        <dbReference type="ARBA" id="ARBA00022737"/>
    </source>
</evidence>
<dbReference type="Gene3D" id="2.60.40.150">
    <property type="entry name" value="C2 domain"/>
    <property type="match status" value="2"/>
</dbReference>
<dbReference type="CDD" id="cd08377">
    <property type="entry name" value="C2C_MCTP_PRT"/>
    <property type="match status" value="1"/>
</dbReference>
<feature type="domain" description="C2" evidence="10">
    <location>
        <begin position="439"/>
        <end position="558"/>
    </location>
</feature>
<feature type="compositionally biased region" description="Low complexity" evidence="8">
    <location>
        <begin position="37"/>
        <end position="55"/>
    </location>
</feature>
<comment type="subcellular location">
    <subcellularLocation>
        <location evidence="1">Membrane</location>
        <topology evidence="1">Multi-pass membrane protein</topology>
    </subcellularLocation>
</comment>
<dbReference type="FunFam" id="2.60.40.150:FF:000050">
    <property type="entry name" value="Multiple C2 and transmembrane domain containing 1"/>
    <property type="match status" value="1"/>
</dbReference>
<protein>
    <submittedName>
        <fullName evidence="13">Multiple C2 and transmembrane domain-containing protein isoform X1</fullName>
    </submittedName>
</protein>
<keyword evidence="2 9" id="KW-0812">Transmembrane</keyword>
<dbReference type="FunFam" id="2.60.40.150:FF:000167">
    <property type="entry name" value="Multiple C2 domains, transmembrane 2a"/>
    <property type="match status" value="1"/>
</dbReference>
<dbReference type="CDD" id="cd08376">
    <property type="entry name" value="C2B_MCTP_PRT"/>
    <property type="match status" value="1"/>
</dbReference>
<feature type="compositionally biased region" description="Basic and acidic residues" evidence="8">
    <location>
        <begin position="144"/>
        <end position="156"/>
    </location>
</feature>
<keyword evidence="6 9" id="KW-1133">Transmembrane helix</keyword>
<dbReference type="Proteomes" id="UP000005203">
    <property type="component" value="Linkage group LG7"/>
</dbReference>
<keyword evidence="4" id="KW-0677">Repeat</keyword>
<dbReference type="OrthoDB" id="5973539at2759"/>
<feature type="region of interest" description="Disordered" evidence="8">
    <location>
        <begin position="144"/>
        <end position="233"/>
    </location>
</feature>
<dbReference type="InterPro" id="IPR035892">
    <property type="entry name" value="C2_domain_sf"/>
</dbReference>
<keyword evidence="5" id="KW-0106">Calcium</keyword>
<evidence type="ECO:0000256" key="7">
    <source>
        <dbReference type="ARBA" id="ARBA00023136"/>
    </source>
</evidence>
<feature type="compositionally biased region" description="Basic and acidic residues" evidence="8">
    <location>
        <begin position="178"/>
        <end position="190"/>
    </location>
</feature>
<feature type="region of interest" description="Disordered" evidence="8">
    <location>
        <begin position="890"/>
        <end position="918"/>
    </location>
</feature>
<name>A0A7M7IIS3_APIME</name>
<dbReference type="GeneID" id="408906"/>